<evidence type="ECO:0000313" key="2">
    <source>
        <dbReference type="Proteomes" id="UP001163321"/>
    </source>
</evidence>
<sequence>MPTTSLFVLLVTLLGVSTALDVQPDAVASILSPILGDVGDAFYEDSTSLISTDVVANTTLLRRLQPEGYSFQTDLLAAVNRERAAHGLRGLCMNWKLQKAAQNHAKDMAIHNFMGHTGSNGWRPTQRIKSASYALSSCGENVAAGQVSVAAVMKMWMASPHHRDNILRPQFTMFGCGSAYSKTSYYKYYWAQDFGSSETERCS</sequence>
<name>A0ACC0VKW2_9STRA</name>
<accession>A0ACC0VKW2</accession>
<reference evidence="1 2" key="1">
    <citation type="journal article" date="2022" name="bioRxiv">
        <title>The genome of the oomycete Peronosclerospora sorghi, a cosmopolitan pathogen of maize and sorghum, is inflated with dispersed pseudogenes.</title>
        <authorList>
            <person name="Fletcher K."/>
            <person name="Martin F."/>
            <person name="Isakeit T."/>
            <person name="Cavanaugh K."/>
            <person name="Magill C."/>
            <person name="Michelmore R."/>
        </authorList>
    </citation>
    <scope>NUCLEOTIDE SEQUENCE [LARGE SCALE GENOMIC DNA]</scope>
    <source>
        <strain evidence="1">P6</strain>
    </source>
</reference>
<dbReference type="Proteomes" id="UP001163321">
    <property type="component" value="Chromosome 8"/>
</dbReference>
<comment type="caution">
    <text evidence="1">The sequence shown here is derived from an EMBL/GenBank/DDBJ whole genome shotgun (WGS) entry which is preliminary data.</text>
</comment>
<organism evidence="1 2">
    <name type="scientific">Peronosclerospora sorghi</name>
    <dbReference type="NCBI Taxonomy" id="230839"/>
    <lineage>
        <taxon>Eukaryota</taxon>
        <taxon>Sar</taxon>
        <taxon>Stramenopiles</taxon>
        <taxon>Oomycota</taxon>
        <taxon>Peronosporomycetes</taxon>
        <taxon>Peronosporales</taxon>
        <taxon>Peronosporaceae</taxon>
        <taxon>Peronosclerospora</taxon>
    </lineage>
</organism>
<gene>
    <name evidence="1" type="ORF">PsorP6_004462</name>
</gene>
<proteinExistence type="predicted"/>
<protein>
    <submittedName>
        <fullName evidence="1">Uncharacterized protein</fullName>
    </submittedName>
</protein>
<keyword evidence="2" id="KW-1185">Reference proteome</keyword>
<evidence type="ECO:0000313" key="1">
    <source>
        <dbReference type="EMBL" id="KAI9906852.1"/>
    </source>
</evidence>
<dbReference type="EMBL" id="CM047587">
    <property type="protein sequence ID" value="KAI9906852.1"/>
    <property type="molecule type" value="Genomic_DNA"/>
</dbReference>